<feature type="compositionally biased region" description="Polar residues" evidence="1">
    <location>
        <begin position="55"/>
        <end position="65"/>
    </location>
</feature>
<dbReference type="EMBL" id="ML995828">
    <property type="protein sequence ID" value="KAF2770166.1"/>
    <property type="molecule type" value="Genomic_DNA"/>
</dbReference>
<keyword evidence="3" id="KW-1185">Reference proteome</keyword>
<feature type="compositionally biased region" description="Acidic residues" evidence="1">
    <location>
        <begin position="129"/>
        <end position="140"/>
    </location>
</feature>
<reference evidence="2" key="1">
    <citation type="journal article" date="2020" name="Stud. Mycol.">
        <title>101 Dothideomycetes genomes: a test case for predicting lifestyles and emergence of pathogens.</title>
        <authorList>
            <person name="Haridas S."/>
            <person name="Albert R."/>
            <person name="Binder M."/>
            <person name="Bloem J."/>
            <person name="Labutti K."/>
            <person name="Salamov A."/>
            <person name="Andreopoulos B."/>
            <person name="Baker S."/>
            <person name="Barry K."/>
            <person name="Bills G."/>
            <person name="Bluhm B."/>
            <person name="Cannon C."/>
            <person name="Castanera R."/>
            <person name="Culley D."/>
            <person name="Daum C."/>
            <person name="Ezra D."/>
            <person name="Gonzalez J."/>
            <person name="Henrissat B."/>
            <person name="Kuo A."/>
            <person name="Liang C."/>
            <person name="Lipzen A."/>
            <person name="Lutzoni F."/>
            <person name="Magnuson J."/>
            <person name="Mondo S."/>
            <person name="Nolan M."/>
            <person name="Ohm R."/>
            <person name="Pangilinan J."/>
            <person name="Park H.-J."/>
            <person name="Ramirez L."/>
            <person name="Alfaro M."/>
            <person name="Sun H."/>
            <person name="Tritt A."/>
            <person name="Yoshinaga Y."/>
            <person name="Zwiers L.-H."/>
            <person name="Turgeon B."/>
            <person name="Goodwin S."/>
            <person name="Spatafora J."/>
            <person name="Crous P."/>
            <person name="Grigoriev I."/>
        </authorList>
    </citation>
    <scope>NUCLEOTIDE SEQUENCE</scope>
    <source>
        <strain evidence="2">CBS 116005</strain>
    </source>
</reference>
<evidence type="ECO:0000256" key="1">
    <source>
        <dbReference type="SAM" id="MobiDB-lite"/>
    </source>
</evidence>
<protein>
    <submittedName>
        <fullName evidence="2">Uncharacterized protein</fullName>
    </submittedName>
</protein>
<accession>A0A6G1LBE7</accession>
<feature type="region of interest" description="Disordered" evidence="1">
    <location>
        <begin position="121"/>
        <end position="154"/>
    </location>
</feature>
<organism evidence="2 3">
    <name type="scientific">Teratosphaeria nubilosa</name>
    <dbReference type="NCBI Taxonomy" id="161662"/>
    <lineage>
        <taxon>Eukaryota</taxon>
        <taxon>Fungi</taxon>
        <taxon>Dikarya</taxon>
        <taxon>Ascomycota</taxon>
        <taxon>Pezizomycotina</taxon>
        <taxon>Dothideomycetes</taxon>
        <taxon>Dothideomycetidae</taxon>
        <taxon>Mycosphaerellales</taxon>
        <taxon>Teratosphaeriaceae</taxon>
        <taxon>Teratosphaeria</taxon>
    </lineage>
</organism>
<dbReference type="Proteomes" id="UP000799436">
    <property type="component" value="Unassembled WGS sequence"/>
</dbReference>
<feature type="region of interest" description="Disordered" evidence="1">
    <location>
        <begin position="50"/>
        <end position="78"/>
    </location>
</feature>
<evidence type="ECO:0000313" key="3">
    <source>
        <dbReference type="Proteomes" id="UP000799436"/>
    </source>
</evidence>
<gene>
    <name evidence="2" type="ORF">EJ03DRAFT_361538</name>
</gene>
<name>A0A6G1LBE7_9PEZI</name>
<proteinExistence type="predicted"/>
<evidence type="ECO:0000313" key="2">
    <source>
        <dbReference type="EMBL" id="KAF2770166.1"/>
    </source>
</evidence>
<sequence length="184" mass="20816">MISPYIIVSTDPKTNDTVNNDATSQPALGLRRTHAKSRCCLQLKTGLLVGDPQSFARNPSRSPAQHQPPALRHPPHRHFDARDHGSDFRRRSWCHVSEHYVMGVEFAEDEGEEEVGVGETYDVGGLEDGKEEVEGDEEGDREGVWPSPEKSRVNQRRIWHQPGQLRWRGTGIMFPTGKRMLKPN</sequence>
<dbReference type="AlphaFoldDB" id="A0A6G1LBE7"/>